<sequence>MLGKKRWMFFRRLKKETTTSSPTSSSSPPSPSSSTRRPKRFFGSAPFKWRRLNLQLSFIDTVLFKVVSVFEAVVLVTTLALFYLFCGCHF</sequence>
<reference evidence="4" key="1">
    <citation type="submission" date="2016-06" db="EMBL/GenBank/DDBJ databases">
        <title>Parallel loss of symbiosis genes in relatives of nitrogen-fixing non-legume Parasponia.</title>
        <authorList>
            <person name="Van Velzen R."/>
            <person name="Holmer R."/>
            <person name="Bu F."/>
            <person name="Rutten L."/>
            <person name="Van Zeijl A."/>
            <person name="Liu W."/>
            <person name="Santuari L."/>
            <person name="Cao Q."/>
            <person name="Sharma T."/>
            <person name="Shen D."/>
            <person name="Roswanjaya Y."/>
            <person name="Wardhani T."/>
            <person name="Kalhor M.S."/>
            <person name="Jansen J."/>
            <person name="Van den Hoogen J."/>
            <person name="Gungor B."/>
            <person name="Hartog M."/>
            <person name="Hontelez J."/>
            <person name="Verver J."/>
            <person name="Yang W.-C."/>
            <person name="Schijlen E."/>
            <person name="Repin R."/>
            <person name="Schilthuizen M."/>
            <person name="Schranz E."/>
            <person name="Heidstra R."/>
            <person name="Miyata K."/>
            <person name="Fedorova E."/>
            <person name="Kohlen W."/>
            <person name="Bisseling T."/>
            <person name="Smit S."/>
            <person name="Geurts R."/>
        </authorList>
    </citation>
    <scope>NUCLEOTIDE SEQUENCE [LARGE SCALE GENOMIC DNA]</scope>
    <source>
        <strain evidence="4">cv. RG33-2</strain>
    </source>
</reference>
<proteinExistence type="predicted"/>
<dbReference type="InParanoid" id="A0A2P5BPQ5"/>
<dbReference type="OrthoDB" id="675983at2759"/>
<feature type="compositionally biased region" description="Low complexity" evidence="1">
    <location>
        <begin position="18"/>
        <end position="35"/>
    </location>
</feature>
<dbReference type="PANTHER" id="PTHR33726:SF3">
    <property type="entry name" value="TRANSMEMBRANE PROTEIN"/>
    <property type="match status" value="1"/>
</dbReference>
<dbReference type="Proteomes" id="UP000237000">
    <property type="component" value="Unassembled WGS sequence"/>
</dbReference>
<dbReference type="PANTHER" id="PTHR33726">
    <property type="entry name" value="TRANSMEMBRANE PROTEIN"/>
    <property type="match status" value="1"/>
</dbReference>
<keyword evidence="2" id="KW-1133">Transmembrane helix</keyword>
<dbReference type="EMBL" id="JXTC01000482">
    <property type="protein sequence ID" value="PON50791.1"/>
    <property type="molecule type" value="Genomic_DNA"/>
</dbReference>
<keyword evidence="2" id="KW-0472">Membrane</keyword>
<feature type="region of interest" description="Disordered" evidence="1">
    <location>
        <begin position="13"/>
        <end position="39"/>
    </location>
</feature>
<comment type="caution">
    <text evidence="3">The sequence shown here is derived from an EMBL/GenBank/DDBJ whole genome shotgun (WGS) entry which is preliminary data.</text>
</comment>
<keyword evidence="4" id="KW-1185">Reference proteome</keyword>
<evidence type="ECO:0000313" key="3">
    <source>
        <dbReference type="EMBL" id="PON50791.1"/>
    </source>
</evidence>
<keyword evidence="2" id="KW-0812">Transmembrane</keyword>
<feature type="transmembrane region" description="Helical" evidence="2">
    <location>
        <begin position="62"/>
        <end position="85"/>
    </location>
</feature>
<evidence type="ECO:0000256" key="1">
    <source>
        <dbReference type="SAM" id="MobiDB-lite"/>
    </source>
</evidence>
<gene>
    <name evidence="3" type="ORF">TorRG33x02_313140</name>
</gene>
<dbReference type="AlphaFoldDB" id="A0A2P5BPQ5"/>
<organism evidence="3 4">
    <name type="scientific">Trema orientale</name>
    <name type="common">Charcoal tree</name>
    <name type="synonym">Celtis orientalis</name>
    <dbReference type="NCBI Taxonomy" id="63057"/>
    <lineage>
        <taxon>Eukaryota</taxon>
        <taxon>Viridiplantae</taxon>
        <taxon>Streptophyta</taxon>
        <taxon>Embryophyta</taxon>
        <taxon>Tracheophyta</taxon>
        <taxon>Spermatophyta</taxon>
        <taxon>Magnoliopsida</taxon>
        <taxon>eudicotyledons</taxon>
        <taxon>Gunneridae</taxon>
        <taxon>Pentapetalae</taxon>
        <taxon>rosids</taxon>
        <taxon>fabids</taxon>
        <taxon>Rosales</taxon>
        <taxon>Cannabaceae</taxon>
        <taxon>Trema</taxon>
    </lineage>
</organism>
<evidence type="ECO:0000313" key="4">
    <source>
        <dbReference type="Proteomes" id="UP000237000"/>
    </source>
</evidence>
<dbReference type="STRING" id="63057.A0A2P5BPQ5"/>
<accession>A0A2P5BPQ5</accession>
<protein>
    <recommendedName>
        <fullName evidence="5">Transmembrane protein</fullName>
    </recommendedName>
</protein>
<evidence type="ECO:0000256" key="2">
    <source>
        <dbReference type="SAM" id="Phobius"/>
    </source>
</evidence>
<name>A0A2P5BPQ5_TREOI</name>
<evidence type="ECO:0008006" key="5">
    <source>
        <dbReference type="Google" id="ProtNLM"/>
    </source>
</evidence>